<feature type="compositionally biased region" description="Basic and acidic residues" evidence="1">
    <location>
        <begin position="139"/>
        <end position="152"/>
    </location>
</feature>
<protein>
    <submittedName>
        <fullName evidence="2">Uncharacterized protein</fullName>
    </submittedName>
</protein>
<proteinExistence type="predicted"/>
<evidence type="ECO:0000313" key="2">
    <source>
        <dbReference type="EMBL" id="KAK0579177.1"/>
    </source>
</evidence>
<evidence type="ECO:0000313" key="3">
    <source>
        <dbReference type="Proteomes" id="UP001168877"/>
    </source>
</evidence>
<name>A0AA39VGF5_ACESA</name>
<feature type="compositionally biased region" description="Basic and acidic residues" evidence="1">
    <location>
        <begin position="113"/>
        <end position="123"/>
    </location>
</feature>
<dbReference type="CDD" id="cd00303">
    <property type="entry name" value="retropepsin_like"/>
    <property type="match status" value="1"/>
</dbReference>
<evidence type="ECO:0000256" key="1">
    <source>
        <dbReference type="SAM" id="MobiDB-lite"/>
    </source>
</evidence>
<feature type="region of interest" description="Disordered" evidence="1">
    <location>
        <begin position="195"/>
        <end position="220"/>
    </location>
</feature>
<gene>
    <name evidence="2" type="ORF">LWI29_022248</name>
</gene>
<reference evidence="2" key="1">
    <citation type="journal article" date="2022" name="Plant J.">
        <title>Strategies of tolerance reflected in two North American maple genomes.</title>
        <authorList>
            <person name="McEvoy S.L."/>
            <person name="Sezen U.U."/>
            <person name="Trouern-Trend A."/>
            <person name="McMahon S.M."/>
            <person name="Schaberg P.G."/>
            <person name="Yang J."/>
            <person name="Wegrzyn J.L."/>
            <person name="Swenson N.G."/>
        </authorList>
    </citation>
    <scope>NUCLEOTIDE SEQUENCE</scope>
    <source>
        <strain evidence="2">NS2018</strain>
    </source>
</reference>
<dbReference type="PANTHER" id="PTHR33240">
    <property type="entry name" value="OS08G0508500 PROTEIN"/>
    <property type="match status" value="1"/>
</dbReference>
<dbReference type="SUPFAM" id="SSF50630">
    <property type="entry name" value="Acid proteases"/>
    <property type="match status" value="1"/>
</dbReference>
<dbReference type="AlphaFoldDB" id="A0AA39VGF5"/>
<comment type="caution">
    <text evidence="2">The sequence shown here is derived from an EMBL/GenBank/DDBJ whole genome shotgun (WGS) entry which is preliminary data.</text>
</comment>
<dbReference type="Proteomes" id="UP001168877">
    <property type="component" value="Unassembled WGS sequence"/>
</dbReference>
<accession>A0AA39VGF5</accession>
<feature type="region of interest" description="Disordered" evidence="1">
    <location>
        <begin position="1"/>
        <end position="21"/>
    </location>
</feature>
<dbReference type="EMBL" id="JAUESC010000385">
    <property type="protein sequence ID" value="KAK0579177.1"/>
    <property type="molecule type" value="Genomic_DNA"/>
</dbReference>
<dbReference type="InterPro" id="IPR021109">
    <property type="entry name" value="Peptidase_aspartic_dom_sf"/>
</dbReference>
<feature type="region of interest" description="Disordered" evidence="1">
    <location>
        <begin position="102"/>
        <end position="152"/>
    </location>
</feature>
<organism evidence="2 3">
    <name type="scientific">Acer saccharum</name>
    <name type="common">Sugar maple</name>
    <dbReference type="NCBI Taxonomy" id="4024"/>
    <lineage>
        <taxon>Eukaryota</taxon>
        <taxon>Viridiplantae</taxon>
        <taxon>Streptophyta</taxon>
        <taxon>Embryophyta</taxon>
        <taxon>Tracheophyta</taxon>
        <taxon>Spermatophyta</taxon>
        <taxon>Magnoliopsida</taxon>
        <taxon>eudicotyledons</taxon>
        <taxon>Gunneridae</taxon>
        <taxon>Pentapetalae</taxon>
        <taxon>rosids</taxon>
        <taxon>malvids</taxon>
        <taxon>Sapindales</taxon>
        <taxon>Sapindaceae</taxon>
        <taxon>Hippocastanoideae</taxon>
        <taxon>Acereae</taxon>
        <taxon>Acer</taxon>
    </lineage>
</organism>
<dbReference type="Gene3D" id="2.40.70.10">
    <property type="entry name" value="Acid Proteases"/>
    <property type="match status" value="1"/>
</dbReference>
<sequence>MNNDSDRDGNSSGDLVVEPTVPTGDRAVTIGEQSVATPRTRAVDPGILQHFQAALVNLISEANKIGLSLPIGLGVSSLYELTTPGIHPPGRLRSEVHIAIPDTQARQSTEETPQDHIEDFEGRKQRKGKGGDTVFGRQGGDDRQQSANARRDTTKYCRFHKDHGHETSKCFQLHDHIESLIRDGHLKDFALKGDKHGGCQDSHQGNGQERKSLRRNSPNVTINTIFDGPHTGRSNRERMLEVREVMYDSRSIEINSVQRNPKKGREGHDPITFTAEDSDGIDAKPNDAIVVGVRIAHRDVFRVMIDNGSSADILSARVYDELRLDRKDLEPFHVPLKGFGGAEVRSLGTVKLPMRFGTAPCQRTILLDFVVVDIHNWPYNALLGRPFLNKARAVTSTHALKIKFPTEFGVGELRGS</sequence>
<keyword evidence="3" id="KW-1185">Reference proteome</keyword>
<reference evidence="2" key="2">
    <citation type="submission" date="2023-06" db="EMBL/GenBank/DDBJ databases">
        <authorList>
            <person name="Swenson N.G."/>
            <person name="Wegrzyn J.L."/>
            <person name="Mcevoy S.L."/>
        </authorList>
    </citation>
    <scope>NUCLEOTIDE SEQUENCE</scope>
    <source>
        <strain evidence="2">NS2018</strain>
        <tissue evidence="2">Leaf</tissue>
    </source>
</reference>
<dbReference type="PANTHER" id="PTHR33240:SF15">
    <property type="entry name" value="GAG-PRO-LIKE PROTEIN"/>
    <property type="match status" value="1"/>
</dbReference>